<organism evidence="1 2">
    <name type="scientific">Caerostris extrusa</name>
    <name type="common">Bark spider</name>
    <name type="synonym">Caerostris bankana</name>
    <dbReference type="NCBI Taxonomy" id="172846"/>
    <lineage>
        <taxon>Eukaryota</taxon>
        <taxon>Metazoa</taxon>
        <taxon>Ecdysozoa</taxon>
        <taxon>Arthropoda</taxon>
        <taxon>Chelicerata</taxon>
        <taxon>Arachnida</taxon>
        <taxon>Araneae</taxon>
        <taxon>Araneomorphae</taxon>
        <taxon>Entelegynae</taxon>
        <taxon>Araneoidea</taxon>
        <taxon>Araneidae</taxon>
        <taxon>Caerostris</taxon>
    </lineage>
</organism>
<dbReference type="AlphaFoldDB" id="A0AAV4RJI2"/>
<sequence length="159" mass="18341">MMKAGPKAIESPQSLSSCNRLIGCFFEDVEELEKIPRMERLNIFPIKIMEFPFPKRQKRSFQMIKTGPKAFESSPCRNRPVNISLHPPVSSTKFPPPYLFPYTNTVPESRSHVLFNFLLLQLPILPTMFSHLFCADVISVDFLVLRRSSKRSSCSLDRF</sequence>
<comment type="caution">
    <text evidence="1">The sequence shown here is derived from an EMBL/GenBank/DDBJ whole genome shotgun (WGS) entry which is preliminary data.</text>
</comment>
<gene>
    <name evidence="1" type="ORF">CEXT_659121</name>
</gene>
<proteinExistence type="predicted"/>
<reference evidence="1 2" key="1">
    <citation type="submission" date="2021-06" db="EMBL/GenBank/DDBJ databases">
        <title>Caerostris extrusa draft genome.</title>
        <authorList>
            <person name="Kono N."/>
            <person name="Arakawa K."/>
        </authorList>
    </citation>
    <scope>NUCLEOTIDE SEQUENCE [LARGE SCALE GENOMIC DNA]</scope>
</reference>
<name>A0AAV4RJI2_CAEEX</name>
<evidence type="ECO:0000313" key="2">
    <source>
        <dbReference type="Proteomes" id="UP001054945"/>
    </source>
</evidence>
<dbReference type="EMBL" id="BPLR01007864">
    <property type="protein sequence ID" value="GIY20277.1"/>
    <property type="molecule type" value="Genomic_DNA"/>
</dbReference>
<dbReference type="Proteomes" id="UP001054945">
    <property type="component" value="Unassembled WGS sequence"/>
</dbReference>
<evidence type="ECO:0000313" key="1">
    <source>
        <dbReference type="EMBL" id="GIY20277.1"/>
    </source>
</evidence>
<accession>A0AAV4RJI2</accession>
<keyword evidence="2" id="KW-1185">Reference proteome</keyword>
<protein>
    <submittedName>
        <fullName evidence="1">Uncharacterized protein</fullName>
    </submittedName>
</protein>